<evidence type="ECO:0000256" key="2">
    <source>
        <dbReference type="ARBA" id="ARBA00022980"/>
    </source>
</evidence>
<dbReference type="EMBL" id="PCTX01000029">
    <property type="protein sequence ID" value="PIP92249.1"/>
    <property type="molecule type" value="Genomic_DNA"/>
</dbReference>
<dbReference type="Gene3D" id="6.10.250.290">
    <property type="match status" value="1"/>
</dbReference>
<proteinExistence type="inferred from homology"/>
<dbReference type="Proteomes" id="UP000229241">
    <property type="component" value="Unassembled WGS sequence"/>
</dbReference>
<dbReference type="HAMAP" id="MF_00362">
    <property type="entry name" value="Ribosomal_uL10"/>
    <property type="match status" value="1"/>
</dbReference>
<evidence type="ECO:0000256" key="1">
    <source>
        <dbReference type="ARBA" id="ARBA00008889"/>
    </source>
</evidence>
<evidence type="ECO:0000313" key="7">
    <source>
        <dbReference type="Proteomes" id="UP000229241"/>
    </source>
</evidence>
<dbReference type="InterPro" id="IPR043141">
    <property type="entry name" value="Ribosomal_uL10-like_sf"/>
</dbReference>
<keyword evidence="5" id="KW-0699">rRNA-binding</keyword>
<keyword evidence="2 5" id="KW-0689">Ribosomal protein</keyword>
<dbReference type="GO" id="GO:1990904">
    <property type="term" value="C:ribonucleoprotein complex"/>
    <property type="evidence" value="ECO:0007669"/>
    <property type="project" value="UniProtKB-KW"/>
</dbReference>
<protein>
    <recommendedName>
        <fullName evidence="4 5">Large ribosomal subunit protein uL10</fullName>
    </recommendedName>
</protein>
<dbReference type="NCBIfam" id="NF000955">
    <property type="entry name" value="PRK00099.1-1"/>
    <property type="match status" value="1"/>
</dbReference>
<keyword evidence="5" id="KW-0694">RNA-binding</keyword>
<dbReference type="AlphaFoldDB" id="A0A2H0EEG8"/>
<dbReference type="GO" id="GO:0006412">
    <property type="term" value="P:translation"/>
    <property type="evidence" value="ECO:0007669"/>
    <property type="project" value="UniProtKB-UniRule"/>
</dbReference>
<name>A0A2H0EEG8_9BACT</name>
<accession>A0A2H0EEG8</accession>
<comment type="subunit">
    <text evidence="5">Part of the ribosomal stalk of the 50S ribosomal subunit. The N-terminus interacts with L11 and the large rRNA to form the base of the stalk. The C-terminus forms an elongated spine to which L12 dimers bind in a sequential fashion forming a multimeric L10(L12)X complex.</text>
</comment>
<keyword evidence="3 5" id="KW-0687">Ribonucleoprotein</keyword>
<dbReference type="Pfam" id="PF00466">
    <property type="entry name" value="Ribosomal_L10"/>
    <property type="match status" value="1"/>
</dbReference>
<dbReference type="InterPro" id="IPR022973">
    <property type="entry name" value="Ribosomal_uL10_bac"/>
</dbReference>
<comment type="similarity">
    <text evidence="1 5">Belongs to the universal ribosomal protein uL10 family.</text>
</comment>
<sequence>MKTKQQKIEQVEGGQELLKGSQLLLFTDFTGTSVEDMKNLRKTLREMGAKFKVIKKRLLRIVFEKMGVDFNPEQFNSQLGTIFTQKDIYEIISPVYKFSHAKEKQGFKILGAYDLAEKKFIDAETVVKIGKLPTREILLSQLVGVLSAPMRMLAYVLNEKSKMVEK</sequence>
<dbReference type="GO" id="GO:0070180">
    <property type="term" value="F:large ribosomal subunit rRNA binding"/>
    <property type="evidence" value="ECO:0007669"/>
    <property type="project" value="UniProtKB-UniRule"/>
</dbReference>
<dbReference type="GO" id="GO:0005840">
    <property type="term" value="C:ribosome"/>
    <property type="evidence" value="ECO:0007669"/>
    <property type="project" value="UniProtKB-KW"/>
</dbReference>
<evidence type="ECO:0000313" key="6">
    <source>
        <dbReference type="EMBL" id="PIP92249.1"/>
    </source>
</evidence>
<comment type="function">
    <text evidence="5">Forms part of the ribosomal stalk, playing a central role in the interaction of the ribosome with GTP-bound translation factors.</text>
</comment>
<evidence type="ECO:0000256" key="5">
    <source>
        <dbReference type="HAMAP-Rule" id="MF_00362"/>
    </source>
</evidence>
<comment type="caution">
    <text evidence="6">The sequence shown here is derived from an EMBL/GenBank/DDBJ whole genome shotgun (WGS) entry which is preliminary data.</text>
</comment>
<dbReference type="CDD" id="cd05797">
    <property type="entry name" value="Ribosomal_L10"/>
    <property type="match status" value="1"/>
</dbReference>
<dbReference type="InterPro" id="IPR047865">
    <property type="entry name" value="Ribosomal_uL10_bac_type"/>
</dbReference>
<dbReference type="InterPro" id="IPR001790">
    <property type="entry name" value="Ribosomal_uL10"/>
</dbReference>
<evidence type="ECO:0000256" key="3">
    <source>
        <dbReference type="ARBA" id="ARBA00023274"/>
    </source>
</evidence>
<gene>
    <name evidence="5 6" type="primary">rplJ</name>
    <name evidence="6" type="ORF">COW77_00945</name>
</gene>
<reference evidence="6 7" key="1">
    <citation type="submission" date="2017-09" db="EMBL/GenBank/DDBJ databases">
        <title>Depth-based differentiation of microbial function through sediment-hosted aquifers and enrichment of novel symbionts in the deep terrestrial subsurface.</title>
        <authorList>
            <person name="Probst A.J."/>
            <person name="Ladd B."/>
            <person name="Jarett J.K."/>
            <person name="Geller-Mcgrath D.E."/>
            <person name="Sieber C.M."/>
            <person name="Emerson J.B."/>
            <person name="Anantharaman K."/>
            <person name="Thomas B.C."/>
            <person name="Malmstrom R."/>
            <person name="Stieglmeier M."/>
            <person name="Klingl A."/>
            <person name="Woyke T."/>
            <person name="Ryan C.M."/>
            <person name="Banfield J.F."/>
        </authorList>
    </citation>
    <scope>NUCLEOTIDE SEQUENCE [LARGE SCALE GENOMIC DNA]</scope>
    <source>
        <strain evidence="6">CG18_big_fil_WC_8_21_14_2_50_39_7</strain>
    </source>
</reference>
<organism evidence="6 7">
    <name type="scientific">Candidatus Wolfebacteria bacterium CG18_big_fil_WC_8_21_14_2_50_39_7</name>
    <dbReference type="NCBI Taxonomy" id="1975071"/>
    <lineage>
        <taxon>Bacteria</taxon>
        <taxon>Candidatus Wolfeibacteriota</taxon>
    </lineage>
</organism>
<dbReference type="PANTHER" id="PTHR11560">
    <property type="entry name" value="39S RIBOSOMAL PROTEIN L10, MITOCHONDRIAL"/>
    <property type="match status" value="1"/>
</dbReference>
<dbReference type="Gene3D" id="3.30.70.1730">
    <property type="match status" value="1"/>
</dbReference>
<dbReference type="SUPFAM" id="SSF160369">
    <property type="entry name" value="Ribosomal protein L10-like"/>
    <property type="match status" value="1"/>
</dbReference>
<evidence type="ECO:0000256" key="4">
    <source>
        <dbReference type="ARBA" id="ARBA00035202"/>
    </source>
</evidence>